<dbReference type="AlphaFoldDB" id="A0A8S1KM00"/>
<evidence type="ECO:0000313" key="2">
    <source>
        <dbReference type="Proteomes" id="UP000692954"/>
    </source>
</evidence>
<keyword evidence="2" id="KW-1185">Reference proteome</keyword>
<organism evidence="1 2">
    <name type="scientific">Paramecium sonneborni</name>
    <dbReference type="NCBI Taxonomy" id="65129"/>
    <lineage>
        <taxon>Eukaryota</taxon>
        <taxon>Sar</taxon>
        <taxon>Alveolata</taxon>
        <taxon>Ciliophora</taxon>
        <taxon>Intramacronucleata</taxon>
        <taxon>Oligohymenophorea</taxon>
        <taxon>Peniculida</taxon>
        <taxon>Parameciidae</taxon>
        <taxon>Paramecium</taxon>
    </lineage>
</organism>
<gene>
    <name evidence="1" type="ORF">PSON_ATCC_30995.1.T0060170</name>
</gene>
<sequence length="77" mass="9062">MFYTIYAGNQKNEMKKQQENQLISTELDLLLIQINKDLIPITQSRIIVEQINQMGITQKINFLKGENIHFSPQDRLE</sequence>
<proteinExistence type="predicted"/>
<evidence type="ECO:0000313" key="1">
    <source>
        <dbReference type="EMBL" id="CAD8051974.1"/>
    </source>
</evidence>
<name>A0A8S1KM00_9CILI</name>
<accession>A0A8S1KM00</accession>
<reference evidence="1" key="1">
    <citation type="submission" date="2021-01" db="EMBL/GenBank/DDBJ databases">
        <authorList>
            <consortium name="Genoscope - CEA"/>
            <person name="William W."/>
        </authorList>
    </citation>
    <scope>NUCLEOTIDE SEQUENCE</scope>
</reference>
<dbReference type="Proteomes" id="UP000692954">
    <property type="component" value="Unassembled WGS sequence"/>
</dbReference>
<comment type="caution">
    <text evidence="1">The sequence shown here is derived from an EMBL/GenBank/DDBJ whole genome shotgun (WGS) entry which is preliminary data.</text>
</comment>
<dbReference type="EMBL" id="CAJJDN010000006">
    <property type="protein sequence ID" value="CAD8051974.1"/>
    <property type="molecule type" value="Genomic_DNA"/>
</dbReference>
<protein>
    <submittedName>
        <fullName evidence="1">Uncharacterized protein</fullName>
    </submittedName>
</protein>